<dbReference type="GO" id="GO:0016747">
    <property type="term" value="F:acyltransferase activity, transferring groups other than amino-acyl groups"/>
    <property type="evidence" value="ECO:0007669"/>
    <property type="project" value="InterPro"/>
</dbReference>
<name>A0A212TPI2_9BACT</name>
<dbReference type="RefSeq" id="WP_141106512.1">
    <property type="nucleotide sequence ID" value="NZ_FYEW01000001.1"/>
</dbReference>
<feature type="domain" description="N-acetyltransferase" evidence="1">
    <location>
        <begin position="152"/>
        <end position="308"/>
    </location>
</feature>
<reference evidence="3" key="1">
    <citation type="submission" date="2017-06" db="EMBL/GenBank/DDBJ databases">
        <authorList>
            <person name="Varghese N."/>
            <person name="Submissions S."/>
        </authorList>
    </citation>
    <scope>NUCLEOTIDE SEQUENCE [LARGE SCALE GENOMIC DNA]</scope>
    <source>
        <strain evidence="3">DSM 11116</strain>
    </source>
</reference>
<organism evidence="2 3">
    <name type="scientific">Hymenobacter gelipurpurascens</name>
    <dbReference type="NCBI Taxonomy" id="89968"/>
    <lineage>
        <taxon>Bacteria</taxon>
        <taxon>Pseudomonadati</taxon>
        <taxon>Bacteroidota</taxon>
        <taxon>Cytophagia</taxon>
        <taxon>Cytophagales</taxon>
        <taxon>Hymenobacteraceae</taxon>
        <taxon>Hymenobacter</taxon>
    </lineage>
</organism>
<dbReference type="AlphaFoldDB" id="A0A212TPI2"/>
<evidence type="ECO:0000259" key="1">
    <source>
        <dbReference type="PROSITE" id="PS51186"/>
    </source>
</evidence>
<dbReference type="SUPFAM" id="SSF55729">
    <property type="entry name" value="Acyl-CoA N-acyltransferases (Nat)"/>
    <property type="match status" value="1"/>
</dbReference>
<protein>
    <submittedName>
        <fullName evidence="2">dTDP-4-amino-4,6-dideoxy-D-galactose acyltransferase</fullName>
    </submittedName>
</protein>
<gene>
    <name evidence="2" type="ORF">SAMN06265337_2064</name>
</gene>
<keyword evidence="2" id="KW-0012">Acyltransferase</keyword>
<dbReference type="OrthoDB" id="873850at2"/>
<dbReference type="Gene3D" id="3.40.630.30">
    <property type="match status" value="1"/>
</dbReference>
<dbReference type="EMBL" id="FYEW01000001">
    <property type="protein sequence ID" value="SNC67766.1"/>
    <property type="molecule type" value="Genomic_DNA"/>
</dbReference>
<dbReference type="CDD" id="cd04301">
    <property type="entry name" value="NAT_SF"/>
    <property type="match status" value="1"/>
</dbReference>
<proteinExistence type="predicted"/>
<dbReference type="PROSITE" id="PS51186">
    <property type="entry name" value="GNAT"/>
    <property type="match status" value="1"/>
</dbReference>
<sequence>MNALEKLIDQRADLLPFYSPYHFLVSLPDRKNLKQNELDQVANFGTRPEEHCWASTSGCYFLYKTLAWDTEFFAKPMARLKAVLFKSGTQLVNDARQFNAHLQASGIRHCIVEIPPEDIRVLQALSQVGWVLVETRLQYVHDRLAHLMPTRYAVRKATTEDEPIVRRVAQQNGNPFDRFHADPFFSPKQADAFLGAYAAAAVNGYCDEVLVPHEDELLLDSFLAIQYQQPRDQEFGWKIGRLVLLAVGAQNRGWGRKLFSEGLHRAKAQGVDAILLTTQATNRAVMRNADILGFQLGAVTHVLTWRTC</sequence>
<accession>A0A212TPI2</accession>
<evidence type="ECO:0000313" key="3">
    <source>
        <dbReference type="Proteomes" id="UP000198131"/>
    </source>
</evidence>
<dbReference type="Proteomes" id="UP000198131">
    <property type="component" value="Unassembled WGS sequence"/>
</dbReference>
<keyword evidence="2" id="KW-0808">Transferase</keyword>
<evidence type="ECO:0000313" key="2">
    <source>
        <dbReference type="EMBL" id="SNC67766.1"/>
    </source>
</evidence>
<dbReference type="InterPro" id="IPR016181">
    <property type="entry name" value="Acyl_CoA_acyltransferase"/>
</dbReference>
<dbReference type="InterPro" id="IPR000182">
    <property type="entry name" value="GNAT_dom"/>
</dbReference>
<keyword evidence="3" id="KW-1185">Reference proteome</keyword>